<dbReference type="InterPro" id="IPR016155">
    <property type="entry name" value="Mopterin_synth/thiamin_S_b"/>
</dbReference>
<dbReference type="EMBL" id="FZOJ01000002">
    <property type="protein sequence ID" value="SNR94454.1"/>
    <property type="molecule type" value="Genomic_DNA"/>
</dbReference>
<dbReference type="AlphaFoldDB" id="A0A239AHE5"/>
<dbReference type="CDD" id="cd00565">
    <property type="entry name" value="Ubl_ThiS"/>
    <property type="match status" value="1"/>
</dbReference>
<name>A0A239AHE5_9FIRM</name>
<sequence length="65" mass="7591">MKITVNNKEKFIPEDYIIQQLLKDMNLSFSVAIWVNNQQLLQKDYGTYRLKESDKVKIFKPIGGG</sequence>
<dbReference type="Proteomes" id="UP000198304">
    <property type="component" value="Unassembled WGS sequence"/>
</dbReference>
<organism evidence="1 2">
    <name type="scientific">Anaerovirgula multivorans</name>
    <dbReference type="NCBI Taxonomy" id="312168"/>
    <lineage>
        <taxon>Bacteria</taxon>
        <taxon>Bacillati</taxon>
        <taxon>Bacillota</taxon>
        <taxon>Clostridia</taxon>
        <taxon>Peptostreptococcales</taxon>
        <taxon>Natronincolaceae</taxon>
        <taxon>Anaerovirgula</taxon>
    </lineage>
</organism>
<dbReference type="InterPro" id="IPR003749">
    <property type="entry name" value="ThiS/MoaD-like"/>
</dbReference>
<protein>
    <submittedName>
        <fullName evidence="1">Sulfur carrier protein</fullName>
    </submittedName>
</protein>
<dbReference type="RefSeq" id="WP_176431144.1">
    <property type="nucleotide sequence ID" value="NZ_FZOJ01000002.1"/>
</dbReference>
<accession>A0A239AHE5</accession>
<evidence type="ECO:0000313" key="2">
    <source>
        <dbReference type="Proteomes" id="UP000198304"/>
    </source>
</evidence>
<keyword evidence="2" id="KW-1185">Reference proteome</keyword>
<dbReference type="InterPro" id="IPR010035">
    <property type="entry name" value="Thi_S"/>
</dbReference>
<gene>
    <name evidence="1" type="ORF">SAMN05446037_10025</name>
</gene>
<proteinExistence type="predicted"/>
<dbReference type="SUPFAM" id="SSF54285">
    <property type="entry name" value="MoaD/ThiS"/>
    <property type="match status" value="1"/>
</dbReference>
<dbReference type="Gene3D" id="3.10.20.30">
    <property type="match status" value="1"/>
</dbReference>
<dbReference type="InterPro" id="IPR012675">
    <property type="entry name" value="Beta-grasp_dom_sf"/>
</dbReference>
<dbReference type="NCBIfam" id="TIGR01683">
    <property type="entry name" value="thiS"/>
    <property type="match status" value="1"/>
</dbReference>
<reference evidence="2" key="1">
    <citation type="submission" date="2017-06" db="EMBL/GenBank/DDBJ databases">
        <authorList>
            <person name="Varghese N."/>
            <person name="Submissions S."/>
        </authorList>
    </citation>
    <scope>NUCLEOTIDE SEQUENCE [LARGE SCALE GENOMIC DNA]</scope>
    <source>
        <strain evidence="2">SCA</strain>
    </source>
</reference>
<dbReference type="Pfam" id="PF02597">
    <property type="entry name" value="ThiS"/>
    <property type="match status" value="1"/>
</dbReference>
<evidence type="ECO:0000313" key="1">
    <source>
        <dbReference type="EMBL" id="SNR94454.1"/>
    </source>
</evidence>